<organism evidence="5 6">
    <name type="scientific">Roseobacter insulae</name>
    <dbReference type="NCBI Taxonomy" id="2859783"/>
    <lineage>
        <taxon>Bacteria</taxon>
        <taxon>Pseudomonadati</taxon>
        <taxon>Pseudomonadota</taxon>
        <taxon>Alphaproteobacteria</taxon>
        <taxon>Rhodobacterales</taxon>
        <taxon>Roseobacteraceae</taxon>
        <taxon>Roseobacter</taxon>
    </lineage>
</organism>
<keyword evidence="3" id="KW-0804">Transcription</keyword>
<dbReference type="GO" id="GO:0003700">
    <property type="term" value="F:DNA-binding transcription factor activity"/>
    <property type="evidence" value="ECO:0007669"/>
    <property type="project" value="TreeGrafter"/>
</dbReference>
<dbReference type="GO" id="GO:0000976">
    <property type="term" value="F:transcription cis-regulatory region binding"/>
    <property type="evidence" value="ECO:0007669"/>
    <property type="project" value="TreeGrafter"/>
</dbReference>
<dbReference type="AlphaFoldDB" id="A0A9X1FSI2"/>
<dbReference type="Pfam" id="PF00356">
    <property type="entry name" value="LacI"/>
    <property type="match status" value="1"/>
</dbReference>
<keyword evidence="2 5" id="KW-0238">DNA-binding</keyword>
<feature type="domain" description="HTH lacI-type" evidence="4">
    <location>
        <begin position="5"/>
        <end position="59"/>
    </location>
</feature>
<dbReference type="InterPro" id="IPR000843">
    <property type="entry name" value="HTH_LacI"/>
</dbReference>
<evidence type="ECO:0000256" key="2">
    <source>
        <dbReference type="ARBA" id="ARBA00023125"/>
    </source>
</evidence>
<dbReference type="PANTHER" id="PTHR30146">
    <property type="entry name" value="LACI-RELATED TRANSCRIPTIONAL REPRESSOR"/>
    <property type="match status" value="1"/>
</dbReference>
<dbReference type="CDD" id="cd01392">
    <property type="entry name" value="HTH_LacI"/>
    <property type="match status" value="1"/>
</dbReference>
<reference evidence="5" key="1">
    <citation type="submission" date="2021-07" db="EMBL/GenBank/DDBJ databases">
        <title>Roseobacter insulae sp. nov., isolated from a tidal flat.</title>
        <authorList>
            <person name="Park S."/>
            <person name="Yoon J.-H."/>
        </authorList>
    </citation>
    <scope>NUCLEOTIDE SEQUENCE</scope>
    <source>
        <strain evidence="5">YSTF-M11</strain>
    </source>
</reference>
<proteinExistence type="predicted"/>
<dbReference type="Proteomes" id="UP001138661">
    <property type="component" value="Unassembled WGS sequence"/>
</dbReference>
<dbReference type="PROSITE" id="PS00356">
    <property type="entry name" value="HTH_LACI_1"/>
    <property type="match status" value="1"/>
</dbReference>
<dbReference type="InterPro" id="IPR001761">
    <property type="entry name" value="Peripla_BP/Lac1_sug-bd_dom"/>
</dbReference>
<comment type="caution">
    <text evidence="5">The sequence shown here is derived from an EMBL/GenBank/DDBJ whole genome shotgun (WGS) entry which is preliminary data.</text>
</comment>
<evidence type="ECO:0000313" key="6">
    <source>
        <dbReference type="Proteomes" id="UP001138661"/>
    </source>
</evidence>
<sequence>MERRPTIIDVAKAAGVSKSTVSLVLQRSPQVKEDTRIQVREAMARVGYVYNRSAANLRSASTGLIGLVINDLRNPFFTEFAASLQMKLAEEGYAVVLANINEDAEMQAKMIVALIEHGVSGFVVSPAYGAEDNTLEAIARAGLPAIQVFRKVDDRDDLFPFLAPDYQTGSRLATEHLYNRGCTQVAFVGGLADRAVTMERMSGYLEVTSQRGHEPIVITGAASHEFGVRGARDLYDNYPDVDGVLCFNDLVALGLMAGSQKLGRSIGKDLRVVGFDNIEGCLQSEPQLTSVSCGIPGFAEEISRRMLAWLNDGTPPELGGRTAVELVVRGSS</sequence>
<dbReference type="RefSeq" id="WP_219499142.1">
    <property type="nucleotide sequence ID" value="NZ_JAHXDN010000001.1"/>
</dbReference>
<evidence type="ECO:0000256" key="3">
    <source>
        <dbReference type="ARBA" id="ARBA00023163"/>
    </source>
</evidence>
<dbReference type="PROSITE" id="PS50932">
    <property type="entry name" value="HTH_LACI_2"/>
    <property type="match status" value="1"/>
</dbReference>
<dbReference type="EMBL" id="JAHXDN010000001">
    <property type="protein sequence ID" value="MBW4706910.1"/>
    <property type="molecule type" value="Genomic_DNA"/>
</dbReference>
<protein>
    <submittedName>
        <fullName evidence="5">LacI family DNA-binding transcriptional regulator</fullName>
    </submittedName>
</protein>
<evidence type="ECO:0000256" key="1">
    <source>
        <dbReference type="ARBA" id="ARBA00023015"/>
    </source>
</evidence>
<keyword evidence="1" id="KW-0805">Transcription regulation</keyword>
<evidence type="ECO:0000313" key="5">
    <source>
        <dbReference type="EMBL" id="MBW4706910.1"/>
    </source>
</evidence>
<gene>
    <name evidence="5" type="ORF">KX928_03820</name>
</gene>
<name>A0A9X1FSI2_9RHOB</name>
<evidence type="ECO:0000259" key="4">
    <source>
        <dbReference type="PROSITE" id="PS50932"/>
    </source>
</evidence>
<keyword evidence="6" id="KW-1185">Reference proteome</keyword>
<accession>A0A9X1FSI2</accession>
<dbReference type="PANTHER" id="PTHR30146:SF148">
    <property type="entry name" value="HTH-TYPE TRANSCRIPTIONAL REPRESSOR PURR-RELATED"/>
    <property type="match status" value="1"/>
</dbReference>
<dbReference type="SMART" id="SM00354">
    <property type="entry name" value="HTH_LACI"/>
    <property type="match status" value="1"/>
</dbReference>
<dbReference type="Pfam" id="PF00532">
    <property type="entry name" value="Peripla_BP_1"/>
    <property type="match status" value="1"/>
</dbReference>